<keyword evidence="3" id="KW-1185">Reference proteome</keyword>
<dbReference type="OrthoDB" id="9792011at2"/>
<feature type="domain" description="DUF4397" evidence="1">
    <location>
        <begin position="42"/>
        <end position="156"/>
    </location>
</feature>
<dbReference type="Pfam" id="PF14344">
    <property type="entry name" value="DUF4397"/>
    <property type="match status" value="1"/>
</dbReference>
<accession>A0A223NZW0</accession>
<dbReference type="PROSITE" id="PS51257">
    <property type="entry name" value="PROKAR_LIPOPROTEIN"/>
    <property type="match status" value="1"/>
</dbReference>
<sequence length="238" mass="25378">MKNFKNIQKGLMVKISAVCMLSVVLSSCLKDHSSDTPAPPVALLTVTQASPDQPGLDFSINGTRINAYVLNFGSNIDYFRAYTGKRTFTFSKSGTTTTVISDTATLKQNVAYSLFLVNKAATPQLLLLTDTISQPTTGNAGLRFVNLSPDAPAVDLAVKDGSVLVTNKGFKGFSTFQPIAGKTYSFEIRKAGTTTVLASLNNVNISSGFVYSIYLRGLAAATDATKLTADLIINAHPY</sequence>
<dbReference type="EMBL" id="CP022743">
    <property type="protein sequence ID" value="ASU35108.1"/>
    <property type="molecule type" value="Genomic_DNA"/>
</dbReference>
<organism evidence="2 3">
    <name type="scientific">Mucilaginibacter xinganensis</name>
    <dbReference type="NCBI Taxonomy" id="1234841"/>
    <lineage>
        <taxon>Bacteria</taxon>
        <taxon>Pseudomonadati</taxon>
        <taxon>Bacteroidota</taxon>
        <taxon>Sphingobacteriia</taxon>
        <taxon>Sphingobacteriales</taxon>
        <taxon>Sphingobacteriaceae</taxon>
        <taxon>Mucilaginibacter</taxon>
    </lineage>
</organism>
<protein>
    <recommendedName>
        <fullName evidence="1">DUF4397 domain-containing protein</fullName>
    </recommendedName>
</protein>
<dbReference type="RefSeq" id="WP_094571354.1">
    <property type="nucleotide sequence ID" value="NZ_CP022743.1"/>
</dbReference>
<reference evidence="2 3" key="1">
    <citation type="submission" date="2017-08" db="EMBL/GenBank/DDBJ databases">
        <title>Complete genome sequence of Mucilaginibacter sp. strain BJC16-A31.</title>
        <authorList>
            <consortium name="Henan University of Science and Technology"/>
            <person name="You X."/>
        </authorList>
    </citation>
    <scope>NUCLEOTIDE SEQUENCE [LARGE SCALE GENOMIC DNA]</scope>
    <source>
        <strain evidence="2 3">BJC16-A31</strain>
    </source>
</reference>
<dbReference type="AlphaFoldDB" id="A0A223NZW0"/>
<name>A0A223NZW0_9SPHI</name>
<gene>
    <name evidence="2" type="ORF">MuYL_3223</name>
</gene>
<evidence type="ECO:0000313" key="3">
    <source>
        <dbReference type="Proteomes" id="UP000215002"/>
    </source>
</evidence>
<evidence type="ECO:0000259" key="1">
    <source>
        <dbReference type="Pfam" id="PF14344"/>
    </source>
</evidence>
<evidence type="ECO:0000313" key="2">
    <source>
        <dbReference type="EMBL" id="ASU35108.1"/>
    </source>
</evidence>
<proteinExistence type="predicted"/>
<dbReference type="InterPro" id="IPR025510">
    <property type="entry name" value="DUF4397"/>
</dbReference>
<dbReference type="KEGG" id="muc:MuYL_3223"/>
<dbReference type="Proteomes" id="UP000215002">
    <property type="component" value="Chromosome"/>
</dbReference>